<keyword evidence="7" id="KW-0106">Calcium</keyword>
<dbReference type="CDD" id="cd02089">
    <property type="entry name" value="P-type_ATPase_Ca_prok"/>
    <property type="match status" value="1"/>
</dbReference>
<comment type="caution">
    <text evidence="14">The sequence shown here is derived from an EMBL/GenBank/DDBJ whole genome shotgun (WGS) entry which is preliminary data.</text>
</comment>
<sequence length="901" mass="97808">MTTNPEKTLTEWCEVSSDETCRLLQTNSQGLSSEEAEKRLMENGPNKLEEKNKKSLLSIFLSQFKDLMIWVLIAAALITAYVSHMENEPPIDTVIIAIVVILNAVLGTAQEYKAETSLEALKKMAAPTARVLRNGSVKIIPAADVVAGDIVLLEAGDSIPADIRILESSSLKVEESALTGESKPVNKYIDPISKPNGRKVALGDQINMAFMGTNVVYGRGSGAVVAVGMKTQIGKIAGELSETKEETTPLQKKLNQISKYISVLVIVIAVAVFAIGILTGQDTLRMFLTAVSLAVAAIPEGMVAVVTIVLALGMSRMAKKGALVRRLPAVETLGSTQVICSDKTGTLTQNKMTVQKMWLFKEISDPNSEELSLMTEAFAECNDSRIDENGKVVGDPTENAFLNYLTDSGLKTADELRNRVRVGEIPFDSERKRSTVAVSKEMRDPTGSHSVRIYVKGTAEGIAERSVSAFKDGQIVPMTDEMRDSILKANEDMAEKALRVLAFAYKDADSAGNVDIDHMEETENGLIFCGLSGMIDPARPEVKETIQICRKAGITPVMITGDHKTTAVAIANDLGLLDDGRIAITGSDLEEMSDSELDQNITKIGVYARVSPEHKVRIVDAWQKRGNIVAMTGDGVNDAPALKRADIGVGMGITGTDVAKGAADMVLTDDNFATIVIAVKEGRGIFDNIHKTVSFLLSSNIGEVIAILTATILGFTLLSPIHILWVNLVTDTFPALSLGVEPPEKDIMERKPRDSKMPILTKRQWANIFSIGLVGAVLTLTAYFAGSQISAQTGTTMAFMTLGLIQLFAALGFQSERSSIFRIHPKEHPYLWAAFFGSAALQVVIVLVPFLRDIFGLTVLTLSEWAIIAVLCFAMLLFIEIKKAYYRHLYRKNLEKEGQTA</sequence>
<dbReference type="InterPro" id="IPR023299">
    <property type="entry name" value="ATPase_P-typ_cyto_dom_N"/>
</dbReference>
<dbReference type="PROSITE" id="PS00154">
    <property type="entry name" value="ATPASE_E1_E2"/>
    <property type="match status" value="1"/>
</dbReference>
<keyword evidence="6" id="KW-0547">Nucleotide-binding</keyword>
<dbReference type="SFLD" id="SFLDF00027">
    <property type="entry name" value="p-type_atpase"/>
    <property type="match status" value="1"/>
</dbReference>
<feature type="transmembrane region" description="Helical" evidence="12">
    <location>
        <begin position="260"/>
        <end position="280"/>
    </location>
</feature>
<keyword evidence="11 12" id="KW-0472">Membrane</keyword>
<dbReference type="Gene3D" id="3.40.1110.10">
    <property type="entry name" value="Calcium-transporting ATPase, cytoplasmic domain N"/>
    <property type="match status" value="1"/>
</dbReference>
<dbReference type="SUPFAM" id="SSF81653">
    <property type="entry name" value="Calcium ATPase, transduction domain A"/>
    <property type="match status" value="1"/>
</dbReference>
<dbReference type="EMBL" id="JAWDKC010000006">
    <property type="protein sequence ID" value="MDV0444634.1"/>
    <property type="molecule type" value="Genomic_DNA"/>
</dbReference>
<evidence type="ECO:0000259" key="13">
    <source>
        <dbReference type="SMART" id="SM00831"/>
    </source>
</evidence>
<evidence type="ECO:0000256" key="5">
    <source>
        <dbReference type="ARBA" id="ARBA00022692"/>
    </source>
</evidence>
<dbReference type="Gene3D" id="1.20.1110.10">
    <property type="entry name" value="Calcium-transporting ATPase, transmembrane domain"/>
    <property type="match status" value="1"/>
</dbReference>
<evidence type="ECO:0000256" key="11">
    <source>
        <dbReference type="ARBA" id="ARBA00023136"/>
    </source>
</evidence>
<dbReference type="Pfam" id="PF00689">
    <property type="entry name" value="Cation_ATPase_C"/>
    <property type="match status" value="1"/>
</dbReference>
<dbReference type="PANTHER" id="PTHR43294">
    <property type="entry name" value="SODIUM/POTASSIUM-TRANSPORTING ATPASE SUBUNIT ALPHA"/>
    <property type="match status" value="1"/>
</dbReference>
<dbReference type="InterPro" id="IPR050510">
    <property type="entry name" value="Cation_transp_ATPase_P-type"/>
</dbReference>
<evidence type="ECO:0000256" key="9">
    <source>
        <dbReference type="ARBA" id="ARBA00022967"/>
    </source>
</evidence>
<feature type="transmembrane region" description="Helical" evidence="12">
    <location>
        <begin position="764"/>
        <end position="785"/>
    </location>
</feature>
<protein>
    <recommendedName>
        <fullName evidence="2">P-type Ca(2+) transporter</fullName>
        <ecNumber evidence="2">7.2.2.10</ecNumber>
    </recommendedName>
</protein>
<dbReference type="NCBIfam" id="TIGR01494">
    <property type="entry name" value="ATPase_P-type"/>
    <property type="match status" value="3"/>
</dbReference>
<keyword evidence="4" id="KW-0406">Ion transport</keyword>
<dbReference type="InterPro" id="IPR023298">
    <property type="entry name" value="ATPase_P-typ_TM_dom_sf"/>
</dbReference>
<evidence type="ECO:0000256" key="1">
    <source>
        <dbReference type="ARBA" id="ARBA00004651"/>
    </source>
</evidence>
<feature type="domain" description="Cation-transporting P-type ATPase N-terminal" evidence="13">
    <location>
        <begin position="11"/>
        <end position="84"/>
    </location>
</feature>
<evidence type="ECO:0000256" key="3">
    <source>
        <dbReference type="ARBA" id="ARBA00022475"/>
    </source>
</evidence>
<evidence type="ECO:0000256" key="10">
    <source>
        <dbReference type="ARBA" id="ARBA00022989"/>
    </source>
</evidence>
<dbReference type="InterPro" id="IPR044492">
    <property type="entry name" value="P_typ_ATPase_HD_dom"/>
</dbReference>
<feature type="transmembrane region" description="Helical" evidence="12">
    <location>
        <begin position="791"/>
        <end position="809"/>
    </location>
</feature>
<dbReference type="SUPFAM" id="SSF56784">
    <property type="entry name" value="HAD-like"/>
    <property type="match status" value="1"/>
</dbReference>
<keyword evidence="4" id="KW-0813">Transport</keyword>
<dbReference type="InterPro" id="IPR001757">
    <property type="entry name" value="P_typ_ATPase"/>
</dbReference>
<keyword evidence="9" id="KW-1278">Translocase</keyword>
<dbReference type="EC" id="7.2.2.10" evidence="2"/>
<dbReference type="PRINTS" id="PR00120">
    <property type="entry name" value="HATPASE"/>
</dbReference>
<dbReference type="Pfam" id="PF00690">
    <property type="entry name" value="Cation_ATPase_N"/>
    <property type="match status" value="1"/>
</dbReference>
<evidence type="ECO:0000256" key="7">
    <source>
        <dbReference type="ARBA" id="ARBA00022837"/>
    </source>
</evidence>
<dbReference type="RefSeq" id="WP_318785031.1">
    <property type="nucleotide sequence ID" value="NZ_JAWDKC010000006.1"/>
</dbReference>
<dbReference type="PRINTS" id="PR00119">
    <property type="entry name" value="CATATPASE"/>
</dbReference>
<dbReference type="InterPro" id="IPR006408">
    <property type="entry name" value="P-type_ATPase_IIB"/>
</dbReference>
<dbReference type="InterPro" id="IPR008250">
    <property type="entry name" value="ATPase_P-typ_transduc_dom_A_sf"/>
</dbReference>
<keyword evidence="5 12" id="KW-0812">Transmembrane</keyword>
<keyword evidence="3" id="KW-1003">Cell membrane</keyword>
<dbReference type="Pfam" id="PF00122">
    <property type="entry name" value="E1-E2_ATPase"/>
    <property type="match status" value="1"/>
</dbReference>
<gene>
    <name evidence="14" type="ORF">MmiAt1_01660</name>
</gene>
<feature type="transmembrane region" description="Helical" evidence="12">
    <location>
        <begin position="90"/>
        <end position="109"/>
    </location>
</feature>
<evidence type="ECO:0000256" key="6">
    <source>
        <dbReference type="ARBA" id="ARBA00022741"/>
    </source>
</evidence>
<dbReference type="SMART" id="SM00831">
    <property type="entry name" value="Cation_ATPase_N"/>
    <property type="match status" value="1"/>
</dbReference>
<dbReference type="Pfam" id="PF13246">
    <property type="entry name" value="Cation_ATPase"/>
    <property type="match status" value="1"/>
</dbReference>
<keyword evidence="4" id="KW-0109">Calcium transport</keyword>
<dbReference type="NCBIfam" id="TIGR01517">
    <property type="entry name" value="ATPase-IIB_Ca"/>
    <property type="match status" value="1"/>
</dbReference>
<feature type="transmembrane region" description="Helical" evidence="12">
    <location>
        <begin position="67"/>
        <end position="84"/>
    </location>
</feature>
<dbReference type="Proteomes" id="UP001272052">
    <property type="component" value="Unassembled WGS sequence"/>
</dbReference>
<dbReference type="SFLD" id="SFLDS00003">
    <property type="entry name" value="Haloacid_Dehalogenase"/>
    <property type="match status" value="1"/>
</dbReference>
<proteinExistence type="predicted"/>
<reference evidence="14 15" key="1">
    <citation type="submission" date="2023-06" db="EMBL/GenBank/DDBJ databases">
        <title>Genome sequence of Methanimicrococcus sp. At1.</title>
        <authorList>
            <person name="Protasov E."/>
            <person name="Platt K."/>
            <person name="Poehlein A."/>
            <person name="Daniel R."/>
            <person name="Brune A."/>
        </authorList>
    </citation>
    <scope>NUCLEOTIDE SEQUENCE [LARGE SCALE GENOMIC DNA]</scope>
    <source>
        <strain evidence="14 15">At1</strain>
    </source>
</reference>
<accession>A0ABU3VML0</accession>
<comment type="subcellular location">
    <subcellularLocation>
        <location evidence="1">Cell membrane</location>
        <topology evidence="1">Multi-pass membrane protein</topology>
    </subcellularLocation>
</comment>
<evidence type="ECO:0000313" key="14">
    <source>
        <dbReference type="EMBL" id="MDV0444634.1"/>
    </source>
</evidence>
<feature type="transmembrane region" description="Helical" evidence="12">
    <location>
        <begin position="286"/>
        <end position="312"/>
    </location>
</feature>
<name>A0ABU3VML0_9EURY</name>
<evidence type="ECO:0000256" key="12">
    <source>
        <dbReference type="SAM" id="Phobius"/>
    </source>
</evidence>
<organism evidence="14 15">
    <name type="scientific">Methanimicrococcus hacksteinii</name>
    <dbReference type="NCBI Taxonomy" id="3028293"/>
    <lineage>
        <taxon>Archaea</taxon>
        <taxon>Methanobacteriati</taxon>
        <taxon>Methanobacteriota</taxon>
        <taxon>Stenosarchaea group</taxon>
        <taxon>Methanomicrobia</taxon>
        <taxon>Methanosarcinales</taxon>
        <taxon>Methanosarcinaceae</taxon>
        <taxon>Methanimicrococcus</taxon>
    </lineage>
</organism>
<keyword evidence="8" id="KW-0067">ATP-binding</keyword>
<dbReference type="InterPro" id="IPR059000">
    <property type="entry name" value="ATPase_P-type_domA"/>
</dbReference>
<feature type="transmembrane region" description="Helical" evidence="12">
    <location>
        <begin position="830"/>
        <end position="851"/>
    </location>
</feature>
<dbReference type="InterPro" id="IPR018303">
    <property type="entry name" value="ATPase_P-typ_P_site"/>
</dbReference>
<dbReference type="PANTHER" id="PTHR43294:SF21">
    <property type="entry name" value="CATION TRANSPORTING ATPASE"/>
    <property type="match status" value="1"/>
</dbReference>
<dbReference type="SUPFAM" id="SSF81660">
    <property type="entry name" value="Metal cation-transporting ATPase, ATP-binding domain N"/>
    <property type="match status" value="1"/>
</dbReference>
<dbReference type="Gene3D" id="3.40.50.1000">
    <property type="entry name" value="HAD superfamily/HAD-like"/>
    <property type="match status" value="1"/>
</dbReference>
<dbReference type="InterPro" id="IPR004014">
    <property type="entry name" value="ATPase_P-typ_cation-transptr_N"/>
</dbReference>
<evidence type="ECO:0000256" key="4">
    <source>
        <dbReference type="ARBA" id="ARBA00022568"/>
    </source>
</evidence>
<dbReference type="InterPro" id="IPR006068">
    <property type="entry name" value="ATPase_P-typ_cation-transptr_C"/>
</dbReference>
<keyword evidence="15" id="KW-1185">Reference proteome</keyword>
<evidence type="ECO:0000256" key="2">
    <source>
        <dbReference type="ARBA" id="ARBA00012790"/>
    </source>
</evidence>
<dbReference type="InterPro" id="IPR036412">
    <property type="entry name" value="HAD-like_sf"/>
</dbReference>
<keyword evidence="10 12" id="KW-1133">Transmembrane helix</keyword>
<dbReference type="SFLD" id="SFLDG00002">
    <property type="entry name" value="C1.7:_P-type_atpase_like"/>
    <property type="match status" value="1"/>
</dbReference>
<evidence type="ECO:0000256" key="8">
    <source>
        <dbReference type="ARBA" id="ARBA00022840"/>
    </source>
</evidence>
<dbReference type="Gene3D" id="2.70.150.10">
    <property type="entry name" value="Calcium-transporting ATPase, cytoplasmic transduction domain A"/>
    <property type="match status" value="1"/>
</dbReference>
<feature type="transmembrane region" description="Helical" evidence="12">
    <location>
        <begin position="693"/>
        <end position="717"/>
    </location>
</feature>
<evidence type="ECO:0000313" key="15">
    <source>
        <dbReference type="Proteomes" id="UP001272052"/>
    </source>
</evidence>
<dbReference type="SUPFAM" id="SSF81665">
    <property type="entry name" value="Calcium ATPase, transmembrane domain M"/>
    <property type="match status" value="1"/>
</dbReference>
<dbReference type="InterPro" id="IPR023214">
    <property type="entry name" value="HAD_sf"/>
</dbReference>
<feature type="transmembrane region" description="Helical" evidence="12">
    <location>
        <begin position="857"/>
        <end position="879"/>
    </location>
</feature>